<feature type="chain" id="PRO_5046043094" evidence="1">
    <location>
        <begin position="35"/>
        <end position="196"/>
    </location>
</feature>
<gene>
    <name evidence="3" type="ORF">ABIC75_004535</name>
</gene>
<feature type="domain" description="Ysc84 actin-binding" evidence="2">
    <location>
        <begin position="109"/>
        <end position="193"/>
    </location>
</feature>
<reference evidence="3 4" key="1">
    <citation type="submission" date="2024-06" db="EMBL/GenBank/DDBJ databases">
        <title>Sorghum-associated microbial communities from plants grown in Nebraska, USA.</title>
        <authorList>
            <person name="Schachtman D."/>
        </authorList>
    </citation>
    <scope>NUCLEOTIDE SEQUENCE [LARGE SCALE GENOMIC DNA]</scope>
    <source>
        <strain evidence="3 4">1073</strain>
    </source>
</reference>
<sequence length="196" mass="20528">MFKQMRFSKLIPFLAMIIVCSLGEGAFFSGSAHASEASGSNDPSLDRDSFAALNALYVSEPKAKALAGRARAILIFPSIVKAGLMVGGLSGNGVLIEHGKVTAKYNISAASFGLQAGAQKFSQVMFLTNNYSLDYLNKSGGWSVGVGPSVVVVDSGMAKSLTTDNLNSDVYVFIFGQQGLMAGLGVQGQKISRLSD</sequence>
<evidence type="ECO:0000313" key="3">
    <source>
        <dbReference type="EMBL" id="MET3654787.1"/>
    </source>
</evidence>
<evidence type="ECO:0000256" key="1">
    <source>
        <dbReference type="SAM" id="SignalP"/>
    </source>
</evidence>
<protein>
    <submittedName>
        <fullName evidence="3">Lipid-binding SYLF domain-containing protein</fullName>
    </submittedName>
</protein>
<proteinExistence type="predicted"/>
<dbReference type="InterPro" id="IPR007461">
    <property type="entry name" value="Ysc84_actin-binding"/>
</dbReference>
<name>A0ABV2K133_9GAMM</name>
<dbReference type="Proteomes" id="UP001549184">
    <property type="component" value="Unassembled WGS sequence"/>
</dbReference>
<feature type="signal peptide" evidence="1">
    <location>
        <begin position="1"/>
        <end position="34"/>
    </location>
</feature>
<keyword evidence="1" id="KW-0732">Signal</keyword>
<organism evidence="3 4">
    <name type="scientific">Dyella japonica</name>
    <dbReference type="NCBI Taxonomy" id="231455"/>
    <lineage>
        <taxon>Bacteria</taxon>
        <taxon>Pseudomonadati</taxon>
        <taxon>Pseudomonadota</taxon>
        <taxon>Gammaproteobacteria</taxon>
        <taxon>Lysobacterales</taxon>
        <taxon>Rhodanobacteraceae</taxon>
        <taxon>Dyella</taxon>
    </lineage>
</organism>
<accession>A0ABV2K133</accession>
<evidence type="ECO:0000259" key="2">
    <source>
        <dbReference type="Pfam" id="PF04366"/>
    </source>
</evidence>
<evidence type="ECO:0000313" key="4">
    <source>
        <dbReference type="Proteomes" id="UP001549184"/>
    </source>
</evidence>
<dbReference type="RefSeq" id="WP_354016121.1">
    <property type="nucleotide sequence ID" value="NZ_JBEPMU010000009.1"/>
</dbReference>
<dbReference type="Pfam" id="PF04366">
    <property type="entry name" value="Ysc84"/>
    <property type="match status" value="1"/>
</dbReference>
<comment type="caution">
    <text evidence="3">The sequence shown here is derived from an EMBL/GenBank/DDBJ whole genome shotgun (WGS) entry which is preliminary data.</text>
</comment>
<dbReference type="EMBL" id="JBEPMU010000009">
    <property type="protein sequence ID" value="MET3654787.1"/>
    <property type="molecule type" value="Genomic_DNA"/>
</dbReference>
<keyword evidence="4" id="KW-1185">Reference proteome</keyword>